<gene>
    <name evidence="1" type="ORF">SAMN04487928_12552</name>
</gene>
<sequence>MALLVPMLATDEFKKIIKDLSIEASTVVQKINNGEVIKFINTNINEIFESEVEVIGIEEVTLNYIEKYKNGISEEAYKWLVFHYDYLLLDRFESFETIFEKYPYLFGQIFKTGHYEEVRSLREETVFDIFSRVYRKEKSPLRKTVDRVVPILVEDILQLCSKATKDNVFFVERTVKRFVKCLNDIKSPYVNQFNEPLKIIESLLDESVKENGHHTKLKIPTDEIVDLWKKQKEWEKRFISLSHDWLVQDDGKIMFKSRLEVDANGKKRFFDEICSNSNCDDYYTRSLQDKLSIVSAIETGTILSIMQDANMYSELMGMLMSVMELISDRFNCGIENFEKDIKILDKHLQMSMQANDYDADTQIALCYGASMFICALIDKFMKSLYLYVVGVEKYISIDKVTLGQTLNPNDTFMRAYLGEKHIRHLAYFLSKDGERERIIGYNYRNSLAHWTINPDSVSISLVGQLMWLFIDVVNTIFTKLLFEK</sequence>
<dbReference type="AlphaFoldDB" id="A0A1I5WV02"/>
<keyword evidence="2" id="KW-1185">Reference proteome</keyword>
<evidence type="ECO:0000313" key="1">
    <source>
        <dbReference type="EMBL" id="SFQ23612.1"/>
    </source>
</evidence>
<organism evidence="1 2">
    <name type="scientific">Butyrivibrio proteoclasticus</name>
    <dbReference type="NCBI Taxonomy" id="43305"/>
    <lineage>
        <taxon>Bacteria</taxon>
        <taxon>Bacillati</taxon>
        <taxon>Bacillota</taxon>
        <taxon>Clostridia</taxon>
        <taxon>Lachnospirales</taxon>
        <taxon>Lachnospiraceae</taxon>
        <taxon>Butyrivibrio</taxon>
    </lineage>
</organism>
<protein>
    <recommendedName>
        <fullName evidence="3">DUF4209 domain-containing protein</fullName>
    </recommendedName>
</protein>
<accession>A0A1I5WV02</accession>
<dbReference type="Proteomes" id="UP000182624">
    <property type="component" value="Unassembled WGS sequence"/>
</dbReference>
<name>A0A1I5WV02_9FIRM</name>
<evidence type="ECO:0000313" key="2">
    <source>
        <dbReference type="Proteomes" id="UP000182624"/>
    </source>
</evidence>
<evidence type="ECO:0008006" key="3">
    <source>
        <dbReference type="Google" id="ProtNLM"/>
    </source>
</evidence>
<reference evidence="2" key="1">
    <citation type="submission" date="2016-10" db="EMBL/GenBank/DDBJ databases">
        <authorList>
            <person name="Varghese N."/>
            <person name="Submissions S."/>
        </authorList>
    </citation>
    <scope>NUCLEOTIDE SEQUENCE [LARGE SCALE GENOMIC DNA]</scope>
    <source>
        <strain evidence="2">P18</strain>
    </source>
</reference>
<dbReference type="OrthoDB" id="2045664at2"/>
<proteinExistence type="predicted"/>
<dbReference type="EMBL" id="FOXO01000025">
    <property type="protein sequence ID" value="SFQ23612.1"/>
    <property type="molecule type" value="Genomic_DNA"/>
</dbReference>